<dbReference type="CDD" id="cd02440">
    <property type="entry name" value="AdoMet_MTases"/>
    <property type="match status" value="1"/>
</dbReference>
<dbReference type="Proteomes" id="UP000619079">
    <property type="component" value="Unassembled WGS sequence"/>
</dbReference>
<evidence type="ECO:0000313" key="3">
    <source>
        <dbReference type="Proteomes" id="UP000619079"/>
    </source>
</evidence>
<dbReference type="GO" id="GO:0032259">
    <property type="term" value="P:methylation"/>
    <property type="evidence" value="ECO:0007669"/>
    <property type="project" value="UniProtKB-KW"/>
</dbReference>
<dbReference type="Pfam" id="PF13649">
    <property type="entry name" value="Methyltransf_25"/>
    <property type="match status" value="1"/>
</dbReference>
<dbReference type="Gene3D" id="3.40.50.150">
    <property type="entry name" value="Vaccinia Virus protein VP39"/>
    <property type="match status" value="1"/>
</dbReference>
<gene>
    <name evidence="2" type="ORF">JF290_18845</name>
</gene>
<keyword evidence="2" id="KW-0489">Methyltransferase</keyword>
<keyword evidence="2" id="KW-0808">Transferase</keyword>
<evidence type="ECO:0000259" key="1">
    <source>
        <dbReference type="Pfam" id="PF13649"/>
    </source>
</evidence>
<dbReference type="InterPro" id="IPR041698">
    <property type="entry name" value="Methyltransf_25"/>
</dbReference>
<dbReference type="AlphaFoldDB" id="A0A8J7J9X8"/>
<reference evidence="2" key="1">
    <citation type="submission" date="2020-12" db="EMBL/GenBank/DDBJ databases">
        <title>Sedimentitalea sp. nov., isolated from sand in Incheon.</title>
        <authorList>
            <person name="Kim W."/>
        </authorList>
    </citation>
    <scope>NUCLEOTIDE SEQUENCE</scope>
    <source>
        <strain evidence="2">CAU 1593</strain>
    </source>
</reference>
<name>A0A8J7J9X8_9RHOB</name>
<accession>A0A8J7J9X8</accession>
<dbReference type="SUPFAM" id="SSF53335">
    <property type="entry name" value="S-adenosyl-L-methionine-dependent methyltransferases"/>
    <property type="match status" value="1"/>
</dbReference>
<proteinExistence type="predicted"/>
<comment type="caution">
    <text evidence="2">The sequence shown here is derived from an EMBL/GenBank/DDBJ whole genome shotgun (WGS) entry which is preliminary data.</text>
</comment>
<sequence>MGFSASWLALREPADLAARNVPLLRSAVASAGPDPVILDLGCGTGATMRAFAPSLDERAQWRLVDNDEELLQRAVSAGGNVETVQADLTCLDSLPMEGVTLVTASALLDLVSETWLLDLAERLNAPIYATLIYDGEMKWEPEHPNDAAMTAAFNAHQLTDKGFGPALGPNAASRAQEIFEQAGFDVTSVASPWHLAPEMSMLQRQLTDGIARAAEEAGATEAKAWGDARRADAARSTCIVGHRDVLAIPMNRRSETAHATG</sequence>
<protein>
    <submittedName>
        <fullName evidence="2">Class I SAM-dependent methyltransferase</fullName>
    </submittedName>
</protein>
<organism evidence="2 3">
    <name type="scientific">Sedimentitalea arenosa</name>
    <dbReference type="NCBI Taxonomy" id="2798803"/>
    <lineage>
        <taxon>Bacteria</taxon>
        <taxon>Pseudomonadati</taxon>
        <taxon>Pseudomonadota</taxon>
        <taxon>Alphaproteobacteria</taxon>
        <taxon>Rhodobacterales</taxon>
        <taxon>Paracoccaceae</taxon>
        <taxon>Sedimentitalea</taxon>
    </lineage>
</organism>
<dbReference type="InterPro" id="IPR029063">
    <property type="entry name" value="SAM-dependent_MTases_sf"/>
</dbReference>
<dbReference type="EMBL" id="JAELVR010000016">
    <property type="protein sequence ID" value="MBJ6373582.1"/>
    <property type="molecule type" value="Genomic_DNA"/>
</dbReference>
<evidence type="ECO:0000313" key="2">
    <source>
        <dbReference type="EMBL" id="MBJ6373582.1"/>
    </source>
</evidence>
<feature type="domain" description="Methyltransferase" evidence="1">
    <location>
        <begin position="37"/>
        <end position="114"/>
    </location>
</feature>
<keyword evidence="3" id="KW-1185">Reference proteome</keyword>
<dbReference type="GO" id="GO:0008168">
    <property type="term" value="F:methyltransferase activity"/>
    <property type="evidence" value="ECO:0007669"/>
    <property type="project" value="UniProtKB-KW"/>
</dbReference>